<gene>
    <name evidence="2" type="ORF">Q9L58_004978</name>
</gene>
<comment type="caution">
    <text evidence="2">The sequence shown here is derived from an EMBL/GenBank/DDBJ whole genome shotgun (WGS) entry which is preliminary data.</text>
</comment>
<evidence type="ECO:0008006" key="4">
    <source>
        <dbReference type="Google" id="ProtNLM"/>
    </source>
</evidence>
<evidence type="ECO:0000256" key="1">
    <source>
        <dbReference type="SAM" id="MobiDB-lite"/>
    </source>
</evidence>
<organism evidence="2 3">
    <name type="scientific">Discina gigas</name>
    <dbReference type="NCBI Taxonomy" id="1032678"/>
    <lineage>
        <taxon>Eukaryota</taxon>
        <taxon>Fungi</taxon>
        <taxon>Dikarya</taxon>
        <taxon>Ascomycota</taxon>
        <taxon>Pezizomycotina</taxon>
        <taxon>Pezizomycetes</taxon>
        <taxon>Pezizales</taxon>
        <taxon>Discinaceae</taxon>
        <taxon>Discina</taxon>
    </lineage>
</organism>
<name>A0ABR3GJZ1_9PEZI</name>
<accession>A0ABR3GJZ1</accession>
<feature type="region of interest" description="Disordered" evidence="1">
    <location>
        <begin position="1"/>
        <end position="69"/>
    </location>
</feature>
<reference evidence="2 3" key="1">
    <citation type="submission" date="2024-02" db="EMBL/GenBank/DDBJ databases">
        <title>Discinaceae phylogenomics.</title>
        <authorList>
            <person name="Dirks A.C."/>
            <person name="James T.Y."/>
        </authorList>
    </citation>
    <scope>NUCLEOTIDE SEQUENCE [LARGE SCALE GENOMIC DNA]</scope>
    <source>
        <strain evidence="2 3">ACD0624</strain>
    </source>
</reference>
<dbReference type="Proteomes" id="UP001447188">
    <property type="component" value="Unassembled WGS sequence"/>
</dbReference>
<sequence length="295" mass="32450">MGFIDPGKNNNSRIAGLRPHYRRPCPPMKGPRCSKRPLKQHPRPDSDSSTPRRTTPKTTTPPPPKPLSRFESLPVEILHNIFTHSHNAHLAATSPHLSRILAARNLQLTYVHERSRCASALTHTFTFRFFTASFLAHWERRFARELDCTDTCVPVRAMCAPWTQEKLRLFAALVERGARLAADERDVQLGVLHEALVAGRRDVVGLLVVGAGLKPDVQSLRLAMRHTVGEEGELDVCVMLAGQGVGVTDLGVWREALALGRGPGGARAVRWLLAGGTPPGEVLGELSKNESWGVE</sequence>
<evidence type="ECO:0000313" key="2">
    <source>
        <dbReference type="EMBL" id="KAL0636072.1"/>
    </source>
</evidence>
<feature type="compositionally biased region" description="Basic residues" evidence="1">
    <location>
        <begin position="32"/>
        <end position="41"/>
    </location>
</feature>
<protein>
    <recommendedName>
        <fullName evidence="4">F-box domain-containing protein</fullName>
    </recommendedName>
</protein>
<keyword evidence="3" id="KW-1185">Reference proteome</keyword>
<evidence type="ECO:0000313" key="3">
    <source>
        <dbReference type="Proteomes" id="UP001447188"/>
    </source>
</evidence>
<dbReference type="EMBL" id="JBBBZM010000057">
    <property type="protein sequence ID" value="KAL0636072.1"/>
    <property type="molecule type" value="Genomic_DNA"/>
</dbReference>
<proteinExistence type="predicted"/>
<feature type="compositionally biased region" description="Low complexity" evidence="1">
    <location>
        <begin position="47"/>
        <end position="58"/>
    </location>
</feature>